<dbReference type="GO" id="GO:0004252">
    <property type="term" value="F:serine-type endopeptidase activity"/>
    <property type="evidence" value="ECO:0007669"/>
    <property type="project" value="InterPro"/>
</dbReference>
<dbReference type="GO" id="GO:0016020">
    <property type="term" value="C:membrane"/>
    <property type="evidence" value="ECO:0007669"/>
    <property type="project" value="UniProtKB-SubCell"/>
</dbReference>
<dbReference type="AlphaFoldDB" id="A0A8B8EV83"/>
<protein>
    <recommendedName>
        <fullName evidence="4">rhomboid protease</fullName>
        <ecNumber evidence="4">3.4.21.105</ecNumber>
    </recommendedName>
</protein>
<dbReference type="Proteomes" id="UP000694844">
    <property type="component" value="Chromosome 5"/>
</dbReference>
<dbReference type="GO" id="GO:0006465">
    <property type="term" value="P:signal peptide processing"/>
    <property type="evidence" value="ECO:0007669"/>
    <property type="project" value="TreeGrafter"/>
</dbReference>
<dbReference type="Gene3D" id="1.20.1540.10">
    <property type="entry name" value="Rhomboid-like"/>
    <property type="match status" value="1"/>
</dbReference>
<keyword evidence="11" id="KW-1185">Reference proteome</keyword>
<evidence type="ECO:0000256" key="2">
    <source>
        <dbReference type="ARBA" id="ARBA00004141"/>
    </source>
</evidence>
<keyword evidence="5 9" id="KW-0812">Transmembrane</keyword>
<dbReference type="GeneID" id="111136973"/>
<organism evidence="11 12">
    <name type="scientific">Crassostrea virginica</name>
    <name type="common">Eastern oyster</name>
    <dbReference type="NCBI Taxonomy" id="6565"/>
    <lineage>
        <taxon>Eukaryota</taxon>
        <taxon>Metazoa</taxon>
        <taxon>Spiralia</taxon>
        <taxon>Lophotrochozoa</taxon>
        <taxon>Mollusca</taxon>
        <taxon>Bivalvia</taxon>
        <taxon>Autobranchia</taxon>
        <taxon>Pteriomorphia</taxon>
        <taxon>Ostreida</taxon>
        <taxon>Ostreoidea</taxon>
        <taxon>Ostreidae</taxon>
        <taxon>Crassostrea</taxon>
    </lineage>
</organism>
<dbReference type="OrthoDB" id="10260614at2759"/>
<dbReference type="SUPFAM" id="SSF144091">
    <property type="entry name" value="Rhomboid-like"/>
    <property type="match status" value="1"/>
</dbReference>
<feature type="transmembrane region" description="Helical" evidence="9">
    <location>
        <begin position="188"/>
        <end position="207"/>
    </location>
</feature>
<feature type="transmembrane region" description="Helical" evidence="9">
    <location>
        <begin position="91"/>
        <end position="110"/>
    </location>
</feature>
<comment type="subcellular location">
    <subcellularLocation>
        <location evidence="2">Membrane</location>
        <topology evidence="2">Multi-pass membrane protein</topology>
    </subcellularLocation>
</comment>
<comment type="similarity">
    <text evidence="3">Belongs to the peptidase S54 family.</text>
</comment>
<keyword evidence="6" id="KW-0378">Hydrolase</keyword>
<feature type="transmembrane region" description="Helical" evidence="9">
    <location>
        <begin position="214"/>
        <end position="232"/>
    </location>
</feature>
<feature type="transmembrane region" description="Helical" evidence="9">
    <location>
        <begin position="137"/>
        <end position="154"/>
    </location>
</feature>
<evidence type="ECO:0000256" key="4">
    <source>
        <dbReference type="ARBA" id="ARBA00013039"/>
    </source>
</evidence>
<gene>
    <name evidence="12" type="primary">LOC111136973</name>
</gene>
<comment type="catalytic activity">
    <reaction evidence="1">
        <text>Cleaves type-1 transmembrane domains using a catalytic dyad composed of serine and histidine that are contributed by different transmembrane domains.</text>
        <dbReference type="EC" id="3.4.21.105"/>
    </reaction>
</comment>
<feature type="domain" description="Peptidase S54 rhomboid" evidence="10">
    <location>
        <begin position="179"/>
        <end position="318"/>
    </location>
</feature>
<dbReference type="PANTHER" id="PTHR43731">
    <property type="entry name" value="RHOMBOID PROTEASE"/>
    <property type="match status" value="1"/>
</dbReference>
<name>A0A8B8EV83_CRAVI</name>
<dbReference type="KEGG" id="cvn:111136973"/>
<evidence type="ECO:0000256" key="5">
    <source>
        <dbReference type="ARBA" id="ARBA00022692"/>
    </source>
</evidence>
<evidence type="ECO:0000256" key="8">
    <source>
        <dbReference type="ARBA" id="ARBA00023136"/>
    </source>
</evidence>
<dbReference type="InterPro" id="IPR050925">
    <property type="entry name" value="Rhomboid_protease_S54"/>
</dbReference>
<sequence length="344" mass="38715">MPGSLLYLCRFPLKSGVTSVCKQSHVFQNFNRGRLLSSKGNNSSFIQKQFIRGAPRNKGDPPQQFVRGAPRHKTDAQQHLQSPGSVLTKHFLMSATIVSGSFIGAIIVSYERSAQGTRRYQDYKVRIAAFQFHFSKMFLYIFVTNAVVFTLWRIPRLLPFMQRYFLASPCKEQSVLGGFLSSFSHENFLHFFVNMYVLWSFSNALTARFTHENILAVYFSGAAVSSFLSIAVKVFRRIPTPSLGASGAICTMIGLVGCAFPDSEFCIALIGEIIPHSFSAKSGILALLTFDSLGVILGWRFFDHAAHLGGTLFGMWYWKYGHNLVKGQSRRVVDNWIRLKKFIS</sequence>
<evidence type="ECO:0000256" key="3">
    <source>
        <dbReference type="ARBA" id="ARBA00009045"/>
    </source>
</evidence>
<dbReference type="Pfam" id="PF01694">
    <property type="entry name" value="Rhomboid"/>
    <property type="match status" value="1"/>
</dbReference>
<accession>A0A8B8EV83</accession>
<evidence type="ECO:0000256" key="9">
    <source>
        <dbReference type="SAM" id="Phobius"/>
    </source>
</evidence>
<dbReference type="RefSeq" id="XP_022343884.1">
    <property type="nucleotide sequence ID" value="XM_022488176.1"/>
</dbReference>
<dbReference type="EC" id="3.4.21.105" evidence="4"/>
<dbReference type="PANTHER" id="PTHR43731:SF14">
    <property type="entry name" value="PRESENILIN-ASSOCIATED RHOMBOID-LIKE PROTEIN, MITOCHONDRIAL"/>
    <property type="match status" value="1"/>
</dbReference>
<proteinExistence type="inferred from homology"/>
<evidence type="ECO:0000256" key="6">
    <source>
        <dbReference type="ARBA" id="ARBA00022801"/>
    </source>
</evidence>
<evidence type="ECO:0000256" key="1">
    <source>
        <dbReference type="ARBA" id="ARBA00000156"/>
    </source>
</evidence>
<dbReference type="InterPro" id="IPR022764">
    <property type="entry name" value="Peptidase_S54_rhomboid_dom"/>
</dbReference>
<evidence type="ECO:0000259" key="10">
    <source>
        <dbReference type="Pfam" id="PF01694"/>
    </source>
</evidence>
<keyword evidence="8 9" id="KW-0472">Membrane</keyword>
<evidence type="ECO:0000313" key="11">
    <source>
        <dbReference type="Proteomes" id="UP000694844"/>
    </source>
</evidence>
<dbReference type="InterPro" id="IPR035952">
    <property type="entry name" value="Rhomboid-like_sf"/>
</dbReference>
<keyword evidence="7 9" id="KW-1133">Transmembrane helix</keyword>
<reference evidence="12" key="1">
    <citation type="submission" date="2025-08" db="UniProtKB">
        <authorList>
            <consortium name="RefSeq"/>
        </authorList>
    </citation>
    <scope>IDENTIFICATION</scope>
    <source>
        <tissue evidence="12">Whole sample</tissue>
    </source>
</reference>
<evidence type="ECO:0000256" key="7">
    <source>
        <dbReference type="ARBA" id="ARBA00022989"/>
    </source>
</evidence>
<evidence type="ECO:0000313" key="12">
    <source>
        <dbReference type="RefSeq" id="XP_022343884.1"/>
    </source>
</evidence>